<dbReference type="EMBL" id="BFAV01000104">
    <property type="protein sequence ID" value="GBF33497.1"/>
    <property type="molecule type" value="Genomic_DNA"/>
</dbReference>
<sequence>MQKNMSGYRFRKMADKGKSALILQECGSLRTAGIRQRK</sequence>
<protein>
    <submittedName>
        <fullName evidence="1">Uncharacterized protein</fullName>
    </submittedName>
</protein>
<name>A0A2L2XB29_9FIRM</name>
<accession>A0A2L2XB29</accession>
<proteinExistence type="predicted"/>
<evidence type="ECO:0000313" key="2">
    <source>
        <dbReference type="Proteomes" id="UP000239549"/>
    </source>
</evidence>
<dbReference type="AlphaFoldDB" id="A0A2L2XB29"/>
<dbReference type="Proteomes" id="UP000239549">
    <property type="component" value="Unassembled WGS sequence"/>
</dbReference>
<evidence type="ECO:0000313" key="1">
    <source>
        <dbReference type="EMBL" id="GBF33497.1"/>
    </source>
</evidence>
<organism evidence="1 2">
    <name type="scientific">Desulfocucumis palustris</name>
    <dbReference type="NCBI Taxonomy" id="1898651"/>
    <lineage>
        <taxon>Bacteria</taxon>
        <taxon>Bacillati</taxon>
        <taxon>Bacillota</taxon>
        <taxon>Clostridia</taxon>
        <taxon>Eubacteriales</taxon>
        <taxon>Desulfocucumaceae</taxon>
        <taxon>Desulfocucumis</taxon>
    </lineage>
</organism>
<gene>
    <name evidence="1" type="ORF">DCCM_2599</name>
</gene>
<comment type="caution">
    <text evidence="1">The sequence shown here is derived from an EMBL/GenBank/DDBJ whole genome shotgun (WGS) entry which is preliminary data.</text>
</comment>
<reference evidence="2" key="1">
    <citation type="submission" date="2018-02" db="EMBL/GenBank/DDBJ databases">
        <title>Genome sequence of Desulfocucumis palustris strain NAW-5.</title>
        <authorList>
            <person name="Watanabe M."/>
            <person name="Kojima H."/>
            <person name="Fukui M."/>
        </authorList>
    </citation>
    <scope>NUCLEOTIDE SEQUENCE [LARGE SCALE GENOMIC DNA]</scope>
    <source>
        <strain evidence="2">NAW-5</strain>
    </source>
</reference>
<keyword evidence="2" id="KW-1185">Reference proteome</keyword>